<dbReference type="Proteomes" id="UP000054485">
    <property type="component" value="Unassembled WGS sequence"/>
</dbReference>
<evidence type="ECO:0000313" key="1">
    <source>
        <dbReference type="EMBL" id="KIK43476.1"/>
    </source>
</evidence>
<reference evidence="2" key="2">
    <citation type="submission" date="2015-01" db="EMBL/GenBank/DDBJ databases">
        <title>Evolutionary Origins and Diversification of the Mycorrhizal Mutualists.</title>
        <authorList>
            <consortium name="DOE Joint Genome Institute"/>
            <consortium name="Mycorrhizal Genomics Consortium"/>
            <person name="Kohler A."/>
            <person name="Kuo A."/>
            <person name="Nagy L.G."/>
            <person name="Floudas D."/>
            <person name="Copeland A."/>
            <person name="Barry K.W."/>
            <person name="Cichocki N."/>
            <person name="Veneault-Fourrey C."/>
            <person name="LaButti K."/>
            <person name="Lindquist E.A."/>
            <person name="Lipzen A."/>
            <person name="Lundell T."/>
            <person name="Morin E."/>
            <person name="Murat C."/>
            <person name="Riley R."/>
            <person name="Ohm R."/>
            <person name="Sun H."/>
            <person name="Tunlid A."/>
            <person name="Henrissat B."/>
            <person name="Grigoriev I.V."/>
            <person name="Hibbett D.S."/>
            <person name="Martin F."/>
        </authorList>
    </citation>
    <scope>NUCLEOTIDE SEQUENCE [LARGE SCALE GENOMIC DNA]</scope>
    <source>
        <strain evidence="2">UH-Slu-Lm8-n1</strain>
    </source>
</reference>
<dbReference type="HOGENOM" id="CLU_2814152_0_0_1"/>
<dbReference type="EMBL" id="KN835212">
    <property type="protein sequence ID" value="KIK43476.1"/>
    <property type="molecule type" value="Genomic_DNA"/>
</dbReference>
<gene>
    <name evidence="1" type="ORF">CY34DRAFT_803822</name>
</gene>
<evidence type="ECO:0000313" key="2">
    <source>
        <dbReference type="Proteomes" id="UP000054485"/>
    </source>
</evidence>
<dbReference type="AlphaFoldDB" id="A0A0D0ANV9"/>
<accession>A0A0D0ANV9</accession>
<sequence>MTSISIGYSSILKASLKALAYNDPRSRRHLAREKLQSRDIGTDHEKLVREVQIIILRETKQTNACWS</sequence>
<protein>
    <submittedName>
        <fullName evidence="1">Uncharacterized protein</fullName>
    </submittedName>
</protein>
<proteinExistence type="predicted"/>
<reference evidence="1 2" key="1">
    <citation type="submission" date="2014-04" db="EMBL/GenBank/DDBJ databases">
        <authorList>
            <consortium name="DOE Joint Genome Institute"/>
            <person name="Kuo A."/>
            <person name="Ruytinx J."/>
            <person name="Rineau F."/>
            <person name="Colpaert J."/>
            <person name="Kohler A."/>
            <person name="Nagy L.G."/>
            <person name="Floudas D."/>
            <person name="Copeland A."/>
            <person name="Barry K.W."/>
            <person name="Cichocki N."/>
            <person name="Veneault-Fourrey C."/>
            <person name="LaButti K."/>
            <person name="Lindquist E.A."/>
            <person name="Lipzen A."/>
            <person name="Lundell T."/>
            <person name="Morin E."/>
            <person name="Murat C."/>
            <person name="Sun H."/>
            <person name="Tunlid A."/>
            <person name="Henrissat B."/>
            <person name="Grigoriev I.V."/>
            <person name="Hibbett D.S."/>
            <person name="Martin F."/>
            <person name="Nordberg H.P."/>
            <person name="Cantor M.N."/>
            <person name="Hua S.X."/>
        </authorList>
    </citation>
    <scope>NUCLEOTIDE SEQUENCE [LARGE SCALE GENOMIC DNA]</scope>
    <source>
        <strain evidence="1 2">UH-Slu-Lm8-n1</strain>
    </source>
</reference>
<dbReference type="InParanoid" id="A0A0D0ANV9"/>
<organism evidence="1 2">
    <name type="scientific">Suillus luteus UH-Slu-Lm8-n1</name>
    <dbReference type="NCBI Taxonomy" id="930992"/>
    <lineage>
        <taxon>Eukaryota</taxon>
        <taxon>Fungi</taxon>
        <taxon>Dikarya</taxon>
        <taxon>Basidiomycota</taxon>
        <taxon>Agaricomycotina</taxon>
        <taxon>Agaricomycetes</taxon>
        <taxon>Agaricomycetidae</taxon>
        <taxon>Boletales</taxon>
        <taxon>Suillineae</taxon>
        <taxon>Suillaceae</taxon>
        <taxon>Suillus</taxon>
    </lineage>
</organism>
<keyword evidence="2" id="KW-1185">Reference proteome</keyword>
<name>A0A0D0ANV9_9AGAM</name>